<proteinExistence type="inferred from homology"/>
<protein>
    <submittedName>
        <fullName evidence="3">SDR family NAD(P)-dependent oxidoreductase</fullName>
        <ecNumber evidence="3">1.1.1.-</ecNumber>
    </submittedName>
</protein>
<gene>
    <name evidence="3" type="ORF">ACFSCY_19000</name>
</gene>
<evidence type="ECO:0000313" key="4">
    <source>
        <dbReference type="Proteomes" id="UP001597145"/>
    </source>
</evidence>
<organism evidence="3 4">
    <name type="scientific">Pseudonocardia aurantiaca</name>
    <dbReference type="NCBI Taxonomy" id="75290"/>
    <lineage>
        <taxon>Bacteria</taxon>
        <taxon>Bacillati</taxon>
        <taxon>Actinomycetota</taxon>
        <taxon>Actinomycetes</taxon>
        <taxon>Pseudonocardiales</taxon>
        <taxon>Pseudonocardiaceae</taxon>
        <taxon>Pseudonocardia</taxon>
    </lineage>
</organism>
<comment type="caution">
    <text evidence="3">The sequence shown here is derived from an EMBL/GenBank/DDBJ whole genome shotgun (WGS) entry which is preliminary data.</text>
</comment>
<dbReference type="GO" id="GO:0016491">
    <property type="term" value="F:oxidoreductase activity"/>
    <property type="evidence" value="ECO:0007669"/>
    <property type="project" value="UniProtKB-KW"/>
</dbReference>
<dbReference type="EMBL" id="JBHUCP010000012">
    <property type="protein sequence ID" value="MFD1531526.1"/>
    <property type="molecule type" value="Genomic_DNA"/>
</dbReference>
<dbReference type="Pfam" id="PF13561">
    <property type="entry name" value="adh_short_C2"/>
    <property type="match status" value="1"/>
</dbReference>
<dbReference type="RefSeq" id="WP_343978708.1">
    <property type="nucleotide sequence ID" value="NZ_BAAAJG010000010.1"/>
</dbReference>
<sequence>MAVSFAGLVLPGLGPGSVGLVTGGSGGIGSAVTEQLLHMGGSVGVMSRSERRLKEFADGLGDPPGLRVSPGDITNENDVERAVGGLVDEFGRIDYLVNLAAVADGGATLATLDMATARHVLDVNVIGTLLPCKVAARHMRARGRGRIANVASAAAARAREDGTIYGPSKAAVLRLTVQLGVELGPHGITVNCVSPGQTPSILRATGEEGGTAPVVTGGSAASSAARIPRRRRGEFADYVGPILFFCSDLVDYTTGTNLDVDGGTHGRR</sequence>
<dbReference type="Gene3D" id="3.40.50.720">
    <property type="entry name" value="NAD(P)-binding Rossmann-like Domain"/>
    <property type="match status" value="1"/>
</dbReference>
<keyword evidence="4" id="KW-1185">Reference proteome</keyword>
<keyword evidence="2 3" id="KW-0560">Oxidoreductase</keyword>
<dbReference type="EC" id="1.1.1.-" evidence="3"/>
<dbReference type="PRINTS" id="PR00080">
    <property type="entry name" value="SDRFAMILY"/>
</dbReference>
<dbReference type="PRINTS" id="PR00081">
    <property type="entry name" value="GDHRDH"/>
</dbReference>
<dbReference type="PANTHER" id="PTHR42760">
    <property type="entry name" value="SHORT-CHAIN DEHYDROGENASES/REDUCTASES FAMILY MEMBER"/>
    <property type="match status" value="1"/>
</dbReference>
<dbReference type="PANTHER" id="PTHR42760:SF133">
    <property type="entry name" value="3-OXOACYL-[ACYL-CARRIER-PROTEIN] REDUCTASE"/>
    <property type="match status" value="1"/>
</dbReference>
<evidence type="ECO:0000256" key="1">
    <source>
        <dbReference type="ARBA" id="ARBA00006484"/>
    </source>
</evidence>
<dbReference type="Proteomes" id="UP001597145">
    <property type="component" value="Unassembled WGS sequence"/>
</dbReference>
<dbReference type="InterPro" id="IPR036291">
    <property type="entry name" value="NAD(P)-bd_dom_sf"/>
</dbReference>
<comment type="similarity">
    <text evidence="1">Belongs to the short-chain dehydrogenases/reductases (SDR) family.</text>
</comment>
<name>A0ABW4FNL2_9PSEU</name>
<dbReference type="CDD" id="cd05233">
    <property type="entry name" value="SDR_c"/>
    <property type="match status" value="1"/>
</dbReference>
<accession>A0ABW4FNL2</accession>
<evidence type="ECO:0000256" key="2">
    <source>
        <dbReference type="ARBA" id="ARBA00023002"/>
    </source>
</evidence>
<dbReference type="InterPro" id="IPR002347">
    <property type="entry name" value="SDR_fam"/>
</dbReference>
<reference evidence="4" key="1">
    <citation type="journal article" date="2019" name="Int. J. Syst. Evol. Microbiol.">
        <title>The Global Catalogue of Microorganisms (GCM) 10K type strain sequencing project: providing services to taxonomists for standard genome sequencing and annotation.</title>
        <authorList>
            <consortium name="The Broad Institute Genomics Platform"/>
            <consortium name="The Broad Institute Genome Sequencing Center for Infectious Disease"/>
            <person name="Wu L."/>
            <person name="Ma J."/>
        </authorList>
    </citation>
    <scope>NUCLEOTIDE SEQUENCE [LARGE SCALE GENOMIC DNA]</scope>
    <source>
        <strain evidence="4">JCM 12165</strain>
    </source>
</reference>
<dbReference type="SUPFAM" id="SSF51735">
    <property type="entry name" value="NAD(P)-binding Rossmann-fold domains"/>
    <property type="match status" value="1"/>
</dbReference>
<evidence type="ECO:0000313" key="3">
    <source>
        <dbReference type="EMBL" id="MFD1531526.1"/>
    </source>
</evidence>